<evidence type="ECO:0000313" key="2">
    <source>
        <dbReference type="EMBL" id="MUL34811.1"/>
    </source>
</evidence>
<feature type="domain" description="Malectin" evidence="1">
    <location>
        <begin position="13"/>
        <end position="75"/>
    </location>
</feature>
<evidence type="ECO:0000313" key="3">
    <source>
        <dbReference type="Proteomes" id="UP000441797"/>
    </source>
</evidence>
<protein>
    <recommendedName>
        <fullName evidence="1">Malectin domain-containing protein</fullName>
    </recommendedName>
</protein>
<dbReference type="OrthoDB" id="154460at2"/>
<accession>A0A6N8FNH4</accession>
<keyword evidence="3" id="KW-1185">Reference proteome</keyword>
<proteinExistence type="predicted"/>
<gene>
    <name evidence="2" type="ORF">BWI75_00140</name>
</gene>
<evidence type="ECO:0000259" key="1">
    <source>
        <dbReference type="Pfam" id="PF11721"/>
    </source>
</evidence>
<name>A0A6N8FNH4_9CHRO</name>
<comment type="caution">
    <text evidence="2">The sequence shown here is derived from an EMBL/GenBank/DDBJ whole genome shotgun (WGS) entry which is preliminary data.</text>
</comment>
<dbReference type="RefSeq" id="WP_105220359.1">
    <property type="nucleotide sequence ID" value="NZ_CAWNSU010000059.1"/>
</dbReference>
<dbReference type="InterPro" id="IPR021720">
    <property type="entry name" value="Malectin_dom"/>
</dbReference>
<dbReference type="AlphaFoldDB" id="A0A6N8FNH4"/>
<dbReference type="Pfam" id="PF11721">
    <property type="entry name" value="Malectin"/>
    <property type="match status" value="1"/>
</dbReference>
<organism evidence="2 3">
    <name type="scientific">Gloeocapsopsis dulcis AAB1 = 1H9</name>
    <dbReference type="NCBI Taxonomy" id="1433147"/>
    <lineage>
        <taxon>Bacteria</taxon>
        <taxon>Bacillati</taxon>
        <taxon>Cyanobacteriota</taxon>
        <taxon>Cyanophyceae</taxon>
        <taxon>Oscillatoriophycideae</taxon>
        <taxon>Chroococcales</taxon>
        <taxon>Chroococcaceae</taxon>
        <taxon>Gloeocapsopsis</taxon>
        <taxon>Gloeocapsopsis dulcis</taxon>
    </lineage>
</organism>
<dbReference type="Proteomes" id="UP000441797">
    <property type="component" value="Unassembled WGS sequence"/>
</dbReference>
<reference evidence="2 3" key="1">
    <citation type="journal article" date="2019" name="Front. Microbiol.">
        <title>Genomic Features for Desiccation Tolerance and Sugar Biosynthesis in the Extremophile Gloeocapsopsis sp. UTEX B3054.</title>
        <authorList>
            <person name="Urrejola C."/>
            <person name="Alcorta J."/>
            <person name="Salas L."/>
            <person name="Vasquez M."/>
            <person name="Polz M.F."/>
            <person name="Vicuna R."/>
            <person name="Diez B."/>
        </authorList>
    </citation>
    <scope>NUCLEOTIDE SEQUENCE [LARGE SCALE GENOMIC DNA]</scope>
    <source>
        <strain evidence="2 3">1H9</strain>
    </source>
</reference>
<sequence>MSEIACTSIITEIKLHFAETYSGISAKGQRVFDVAVEEETLTNVDVFSEAKGRNTALIKTVSVNVKDGKLDIKFVPRVQLPIINALEVIPTAR</sequence>
<dbReference type="EMBL" id="NAPY01000001">
    <property type="protein sequence ID" value="MUL34811.1"/>
    <property type="molecule type" value="Genomic_DNA"/>
</dbReference>
<dbReference type="Gene3D" id="2.60.120.430">
    <property type="entry name" value="Galactose-binding lectin"/>
    <property type="match status" value="1"/>
</dbReference>